<name>A0AA38FGM1_TAXCH</name>
<proteinExistence type="predicted"/>
<accession>A0AA38FGM1</accession>
<feature type="non-terminal residue" evidence="1">
    <location>
        <position position="1"/>
    </location>
</feature>
<sequence length="97" mass="10551">AIDIKGVQGSIDKCLRTSRNYKGAKSGIAKQCIRNDRAKSSVIFCSSADFSGSTPAKLPFASGLCLSTCCELQVDDVNFFFPIFQRRSNSAVLDFCK</sequence>
<keyword evidence="2" id="KW-1185">Reference proteome</keyword>
<organism evidence="1 2">
    <name type="scientific">Taxus chinensis</name>
    <name type="common">Chinese yew</name>
    <name type="synonym">Taxus wallichiana var. chinensis</name>
    <dbReference type="NCBI Taxonomy" id="29808"/>
    <lineage>
        <taxon>Eukaryota</taxon>
        <taxon>Viridiplantae</taxon>
        <taxon>Streptophyta</taxon>
        <taxon>Embryophyta</taxon>
        <taxon>Tracheophyta</taxon>
        <taxon>Spermatophyta</taxon>
        <taxon>Pinopsida</taxon>
        <taxon>Pinidae</taxon>
        <taxon>Conifers II</taxon>
        <taxon>Cupressales</taxon>
        <taxon>Taxaceae</taxon>
        <taxon>Taxus</taxon>
    </lineage>
</organism>
<dbReference type="AlphaFoldDB" id="A0AA38FGM1"/>
<dbReference type="EMBL" id="JAHRHJ020000009">
    <property type="protein sequence ID" value="KAH9301763.1"/>
    <property type="molecule type" value="Genomic_DNA"/>
</dbReference>
<evidence type="ECO:0000313" key="2">
    <source>
        <dbReference type="Proteomes" id="UP000824469"/>
    </source>
</evidence>
<dbReference type="Proteomes" id="UP000824469">
    <property type="component" value="Unassembled WGS sequence"/>
</dbReference>
<gene>
    <name evidence="1" type="ORF">KI387_013346</name>
</gene>
<protein>
    <submittedName>
        <fullName evidence="1">Uncharacterized protein</fullName>
    </submittedName>
</protein>
<comment type="caution">
    <text evidence="1">The sequence shown here is derived from an EMBL/GenBank/DDBJ whole genome shotgun (WGS) entry which is preliminary data.</text>
</comment>
<feature type="non-terminal residue" evidence="1">
    <location>
        <position position="97"/>
    </location>
</feature>
<reference evidence="1 2" key="1">
    <citation type="journal article" date="2021" name="Nat. Plants">
        <title>The Taxus genome provides insights into paclitaxel biosynthesis.</title>
        <authorList>
            <person name="Xiong X."/>
            <person name="Gou J."/>
            <person name="Liao Q."/>
            <person name="Li Y."/>
            <person name="Zhou Q."/>
            <person name="Bi G."/>
            <person name="Li C."/>
            <person name="Du R."/>
            <person name="Wang X."/>
            <person name="Sun T."/>
            <person name="Guo L."/>
            <person name="Liang H."/>
            <person name="Lu P."/>
            <person name="Wu Y."/>
            <person name="Zhang Z."/>
            <person name="Ro D.K."/>
            <person name="Shang Y."/>
            <person name="Huang S."/>
            <person name="Yan J."/>
        </authorList>
    </citation>
    <scope>NUCLEOTIDE SEQUENCE [LARGE SCALE GENOMIC DNA]</scope>
    <source>
        <strain evidence="1">Ta-2019</strain>
    </source>
</reference>
<evidence type="ECO:0000313" key="1">
    <source>
        <dbReference type="EMBL" id="KAH9301763.1"/>
    </source>
</evidence>